<sequence>MSDAVLLERRGSLAILMLNLPHKRNALAAELYLQLAEHLQALQDDPQCRAVILSGSPNFCAGGELDGLDVNPQNMRANMRQGHRVIRAVVTGRLPIIAAVQGAAFGAGLSLASACDFVVAEGNSQFGAVYGKVGVMPDWGVLWTLPQRVGMARCKRMVMFSQVLDGSQAHAIGLVDELAEPGKALEKAIEMASKLAAAAPGPLAATKALIARAQNLDTLLDWEADSQAVLIASEDFAEGRDAFFAKRKAVFKGR</sequence>
<dbReference type="CDD" id="cd06558">
    <property type="entry name" value="crotonase-like"/>
    <property type="match status" value="1"/>
</dbReference>
<accession>A0A423ERL4</accession>
<dbReference type="PANTHER" id="PTHR43459:SF1">
    <property type="entry name" value="EG:BACN32G11.4 PROTEIN"/>
    <property type="match status" value="1"/>
</dbReference>
<dbReference type="PROSITE" id="PS00166">
    <property type="entry name" value="ENOYL_COA_HYDRATASE"/>
    <property type="match status" value="1"/>
</dbReference>
<reference evidence="3 4" key="1">
    <citation type="submission" date="2016-10" db="EMBL/GenBank/DDBJ databases">
        <title>Comparative genome analysis of multiple Pseudomonas spp. focuses on biocontrol and plant growth promoting traits.</title>
        <authorList>
            <person name="Tao X.-Y."/>
            <person name="Taylor C.G."/>
        </authorList>
    </citation>
    <scope>NUCLEOTIDE SEQUENCE [LARGE SCALE GENOMIC DNA]</scope>
    <source>
        <strain evidence="3 4">29G9</strain>
    </source>
</reference>
<evidence type="ECO:0000256" key="2">
    <source>
        <dbReference type="RuleBase" id="RU003707"/>
    </source>
</evidence>
<dbReference type="PANTHER" id="PTHR43459">
    <property type="entry name" value="ENOYL-COA HYDRATASE"/>
    <property type="match status" value="1"/>
</dbReference>
<dbReference type="SUPFAM" id="SSF52096">
    <property type="entry name" value="ClpP/crotonase"/>
    <property type="match status" value="1"/>
</dbReference>
<dbReference type="RefSeq" id="WP_123718336.1">
    <property type="nucleotide sequence ID" value="NZ_MOAY01000081.1"/>
</dbReference>
<dbReference type="InterPro" id="IPR014748">
    <property type="entry name" value="Enoyl-CoA_hydra_C"/>
</dbReference>
<evidence type="ECO:0000313" key="3">
    <source>
        <dbReference type="EMBL" id="ROM33951.1"/>
    </source>
</evidence>
<comment type="caution">
    <text evidence="3">The sequence shown here is derived from an EMBL/GenBank/DDBJ whole genome shotgun (WGS) entry which is preliminary data.</text>
</comment>
<dbReference type="InterPro" id="IPR029045">
    <property type="entry name" value="ClpP/crotonase-like_dom_sf"/>
</dbReference>
<dbReference type="Pfam" id="PF00378">
    <property type="entry name" value="ECH_1"/>
    <property type="match status" value="1"/>
</dbReference>
<dbReference type="EMBL" id="MOAY01000081">
    <property type="protein sequence ID" value="ROM33951.1"/>
    <property type="molecule type" value="Genomic_DNA"/>
</dbReference>
<dbReference type="AlphaFoldDB" id="A0A423ERL4"/>
<protein>
    <submittedName>
        <fullName evidence="3">Enoyl-CoA hydratase</fullName>
    </submittedName>
</protein>
<dbReference type="Gene3D" id="1.10.12.10">
    <property type="entry name" value="Lyase 2-enoyl-coa Hydratase, Chain A, domain 2"/>
    <property type="match status" value="1"/>
</dbReference>
<proteinExistence type="inferred from homology"/>
<name>A0A423ERL4_9PSED</name>
<evidence type="ECO:0000313" key="4">
    <source>
        <dbReference type="Proteomes" id="UP000284656"/>
    </source>
</evidence>
<gene>
    <name evidence="3" type="ORF">BK648_24645</name>
</gene>
<dbReference type="GO" id="GO:0003824">
    <property type="term" value="F:catalytic activity"/>
    <property type="evidence" value="ECO:0007669"/>
    <property type="project" value="InterPro"/>
</dbReference>
<organism evidence="3 4">
    <name type="scientific">Pseudomonas poae</name>
    <dbReference type="NCBI Taxonomy" id="200451"/>
    <lineage>
        <taxon>Bacteria</taxon>
        <taxon>Pseudomonadati</taxon>
        <taxon>Pseudomonadota</taxon>
        <taxon>Gammaproteobacteria</taxon>
        <taxon>Pseudomonadales</taxon>
        <taxon>Pseudomonadaceae</taxon>
        <taxon>Pseudomonas</taxon>
    </lineage>
</organism>
<comment type="similarity">
    <text evidence="1 2">Belongs to the enoyl-CoA hydratase/isomerase family.</text>
</comment>
<dbReference type="Proteomes" id="UP000284656">
    <property type="component" value="Unassembled WGS sequence"/>
</dbReference>
<dbReference type="InterPro" id="IPR018376">
    <property type="entry name" value="Enoyl-CoA_hyd/isom_CS"/>
</dbReference>
<evidence type="ECO:0000256" key="1">
    <source>
        <dbReference type="ARBA" id="ARBA00005254"/>
    </source>
</evidence>
<dbReference type="Gene3D" id="3.90.226.10">
    <property type="entry name" value="2-enoyl-CoA Hydratase, Chain A, domain 1"/>
    <property type="match status" value="1"/>
</dbReference>
<dbReference type="InterPro" id="IPR001753">
    <property type="entry name" value="Enoyl-CoA_hydra/iso"/>
</dbReference>